<accession>A0A1B7YDP7</accession>
<protein>
    <submittedName>
        <fullName evidence="2">Uncharacterized protein</fullName>
    </submittedName>
</protein>
<comment type="caution">
    <text evidence="2">The sequence shown here is derived from an EMBL/GenBank/DDBJ whole genome shotgun (WGS) entry which is preliminary data.</text>
</comment>
<dbReference type="EMBL" id="LTAN01000004">
    <property type="protein sequence ID" value="OBR10044.1"/>
    <property type="molecule type" value="Genomic_DNA"/>
</dbReference>
<dbReference type="Proteomes" id="UP000092177">
    <property type="component" value="Chromosome 4"/>
</dbReference>
<gene>
    <name evidence="2" type="ORF">CH63R_05736</name>
</gene>
<organism evidence="2 3">
    <name type="scientific">Colletotrichum higginsianum (strain IMI 349063)</name>
    <name type="common">Crucifer anthracnose fungus</name>
    <dbReference type="NCBI Taxonomy" id="759273"/>
    <lineage>
        <taxon>Eukaryota</taxon>
        <taxon>Fungi</taxon>
        <taxon>Dikarya</taxon>
        <taxon>Ascomycota</taxon>
        <taxon>Pezizomycotina</taxon>
        <taxon>Sordariomycetes</taxon>
        <taxon>Hypocreomycetidae</taxon>
        <taxon>Glomerellales</taxon>
        <taxon>Glomerellaceae</taxon>
        <taxon>Colletotrichum</taxon>
        <taxon>Colletotrichum destructivum species complex</taxon>
    </lineage>
</organism>
<evidence type="ECO:0000256" key="1">
    <source>
        <dbReference type="SAM" id="MobiDB-lite"/>
    </source>
</evidence>
<dbReference type="AlphaFoldDB" id="A0A1B7YDP7"/>
<keyword evidence="3" id="KW-1185">Reference proteome</keyword>
<reference evidence="3" key="1">
    <citation type="journal article" date="2017" name="BMC Genomics">
        <title>Gapless genome assembly of Colletotrichum higginsianum reveals chromosome structure and association of transposable elements with secondary metabolite gene clusters.</title>
        <authorList>
            <person name="Dallery J.-F."/>
            <person name="Lapalu N."/>
            <person name="Zampounis A."/>
            <person name="Pigne S."/>
            <person name="Luyten I."/>
            <person name="Amselem J."/>
            <person name="Wittenberg A.H.J."/>
            <person name="Zhou S."/>
            <person name="de Queiroz M.V."/>
            <person name="Robin G.P."/>
            <person name="Auger A."/>
            <person name="Hainaut M."/>
            <person name="Henrissat B."/>
            <person name="Kim K.-T."/>
            <person name="Lee Y.-H."/>
            <person name="Lespinet O."/>
            <person name="Schwartz D.C."/>
            <person name="Thon M.R."/>
            <person name="O'Connell R.J."/>
        </authorList>
    </citation>
    <scope>NUCLEOTIDE SEQUENCE [LARGE SCALE GENOMIC DNA]</scope>
    <source>
        <strain evidence="3">IMI 349063</strain>
    </source>
</reference>
<dbReference type="GeneID" id="28864818"/>
<sequence>MGRGRQQGMDEIIVPPLFVHLLLGAVDPRRRSIRGGNDRAWTVFGYKLPVNLARCDNDGAMPRAAQQMSKAGGGPGAEPGRSRALSRAVRRNGVEAVSKRGRTLKELRSVFRSSRSLCGTRFGWRTMEMSETTVVRTTVFVSVPDERGRILSIVSKPGGPKTPPQPQAKRGWAFDKQSTPTFRDAACCSCAIGP</sequence>
<evidence type="ECO:0000313" key="3">
    <source>
        <dbReference type="Proteomes" id="UP000092177"/>
    </source>
</evidence>
<dbReference type="VEuPathDB" id="FungiDB:CH63R_05736"/>
<proteinExistence type="predicted"/>
<feature type="region of interest" description="Disordered" evidence="1">
    <location>
        <begin position="62"/>
        <end position="90"/>
    </location>
</feature>
<dbReference type="RefSeq" id="XP_018158561.1">
    <property type="nucleotide sequence ID" value="XM_018300711.1"/>
</dbReference>
<evidence type="ECO:0000313" key="2">
    <source>
        <dbReference type="EMBL" id="OBR10044.1"/>
    </source>
</evidence>
<dbReference type="KEGG" id="chig:CH63R_05736"/>
<name>A0A1B7YDP7_COLHI</name>